<name>A0A2A2K5J4_9BILA</name>
<evidence type="ECO:0000256" key="4">
    <source>
        <dbReference type="ARBA" id="ARBA00022833"/>
    </source>
</evidence>
<keyword evidence="8" id="KW-1185">Reference proteome</keyword>
<proteinExistence type="predicted"/>
<keyword evidence="5" id="KW-0539">Nucleus</keyword>
<evidence type="ECO:0000256" key="6">
    <source>
        <dbReference type="SAM" id="MobiDB-lite"/>
    </source>
</evidence>
<evidence type="ECO:0000313" key="7">
    <source>
        <dbReference type="EMBL" id="PAV69266.1"/>
    </source>
</evidence>
<keyword evidence="4" id="KW-0862">Zinc</keyword>
<dbReference type="EMBL" id="LIAE01009564">
    <property type="protein sequence ID" value="PAV69266.1"/>
    <property type="molecule type" value="Genomic_DNA"/>
</dbReference>
<accession>A0A2A2K5J4</accession>
<gene>
    <name evidence="7" type="ORF">WR25_05068</name>
</gene>
<comment type="caution">
    <text evidence="7">The sequence shown here is derived from an EMBL/GenBank/DDBJ whole genome shotgun (WGS) entry which is preliminary data.</text>
</comment>
<comment type="subcellular location">
    <subcellularLocation>
        <location evidence="1">Nucleus</location>
    </subcellularLocation>
</comment>
<evidence type="ECO:0000256" key="2">
    <source>
        <dbReference type="ARBA" id="ARBA00022723"/>
    </source>
</evidence>
<feature type="compositionally biased region" description="Low complexity" evidence="6">
    <location>
        <begin position="38"/>
        <end position="54"/>
    </location>
</feature>
<evidence type="ECO:0000256" key="5">
    <source>
        <dbReference type="ARBA" id="ARBA00023242"/>
    </source>
</evidence>
<dbReference type="InterPro" id="IPR012337">
    <property type="entry name" value="RNaseH-like_sf"/>
</dbReference>
<dbReference type="SUPFAM" id="SSF53098">
    <property type="entry name" value="Ribonuclease H-like"/>
    <property type="match status" value="1"/>
</dbReference>
<keyword evidence="3" id="KW-0863">Zinc-finger</keyword>
<feature type="region of interest" description="Disordered" evidence="6">
    <location>
        <begin position="1"/>
        <end position="70"/>
    </location>
</feature>
<dbReference type="InterPro" id="IPR052035">
    <property type="entry name" value="ZnF_BED_domain_contain"/>
</dbReference>
<evidence type="ECO:0000256" key="3">
    <source>
        <dbReference type="ARBA" id="ARBA00022771"/>
    </source>
</evidence>
<feature type="region of interest" description="Disordered" evidence="6">
    <location>
        <begin position="262"/>
        <end position="286"/>
    </location>
</feature>
<feature type="compositionally biased region" description="Low complexity" evidence="6">
    <location>
        <begin position="100"/>
        <end position="128"/>
    </location>
</feature>
<dbReference type="Proteomes" id="UP000218231">
    <property type="component" value="Unassembled WGS sequence"/>
</dbReference>
<dbReference type="PANTHER" id="PTHR46481">
    <property type="entry name" value="ZINC FINGER BED DOMAIN-CONTAINING PROTEIN 4"/>
    <property type="match status" value="1"/>
</dbReference>
<evidence type="ECO:0000313" key="8">
    <source>
        <dbReference type="Proteomes" id="UP000218231"/>
    </source>
</evidence>
<dbReference type="GO" id="GO:0008270">
    <property type="term" value="F:zinc ion binding"/>
    <property type="evidence" value="ECO:0007669"/>
    <property type="project" value="UniProtKB-KW"/>
</dbReference>
<keyword evidence="2" id="KW-0479">Metal-binding</keyword>
<dbReference type="AlphaFoldDB" id="A0A2A2K5J4"/>
<organism evidence="7 8">
    <name type="scientific">Diploscapter pachys</name>
    <dbReference type="NCBI Taxonomy" id="2018661"/>
    <lineage>
        <taxon>Eukaryota</taxon>
        <taxon>Metazoa</taxon>
        <taxon>Ecdysozoa</taxon>
        <taxon>Nematoda</taxon>
        <taxon>Chromadorea</taxon>
        <taxon>Rhabditida</taxon>
        <taxon>Rhabditina</taxon>
        <taxon>Rhabditomorpha</taxon>
        <taxon>Rhabditoidea</taxon>
        <taxon>Rhabditidae</taxon>
        <taxon>Diploscapter</taxon>
    </lineage>
</organism>
<evidence type="ECO:0008006" key="9">
    <source>
        <dbReference type="Google" id="ProtNLM"/>
    </source>
</evidence>
<evidence type="ECO:0000256" key="1">
    <source>
        <dbReference type="ARBA" id="ARBA00004123"/>
    </source>
</evidence>
<sequence length="856" mass="94163">MTSLFDSPPEAKRFRVDLKEDEAETDILQGEAVQEGHSPAAPSSARSGAASIISTDSPNKDDSGSDEPVSGVNVDLLEMISKTMFGSMFPKLDNSLDTSLSSAASCSSGSSNVSSGHNSHSQSNSNSVVPQVPPIPGALAIAQSPTAQLFAENDWSWHRNPAAAIRSGGTNKQTPVWKYFVYSKAENLSRCIIGDCTYTLKGPHTSTLACHLKKHTAEYAEFQKLKSEYSRERVGTRLTPSPCDTPTQLVTSKIVPTLVNSQQKKKENAAMNNGAGTTNGIGKDNGLPPRPHSLSPLMQSLMTNPLLLLGQHLQSTANSLNPLHNTALQQHGLTVNPSGQIVPSKKWRRDEKRNREIEIRLSLALASCHIPFEVLFTPHWKDLLDVVQPKFTLADSVAVFEEICNTHHTKLQQVVRQHVSASRCLCLQADLITLPACALSNEPISRLLLTASFPFVAGTMQNIVLGLRPVNTLTNEGIFNLIEQVSDEYNVKMDNVVRIVCGGFKGSIEDLDTEKQIQSFNERLESCIGRWLEQSKAIDTAKTALFTAIFDLLSSPHKLQLVTHANRFPIDFPLTGSLPAILKAILPLRNAMILAQCLISDEQWRQLQALHNVLDAFEQVIAKRNEDTATIDSVIPTIRTLLNKIDRESANLGDELSEEIRAIIAEDLGDICDEEHDKFNILYVKATALNPHLAMILGTDQLKLARKEIEKDLGVQKKENRLPLAVEELLANVINGKIDENQKDEKCNGMLEANISQYFDELKESISIDGQIPPHFPSALAYWQSRMHRCSLLSSYAVDLLSVPSQTLTLSRAFSSIGAENGEEPAPALLYAHKNATPTLEMQLQLRHNAHLLPRT</sequence>
<dbReference type="STRING" id="2018661.A0A2A2K5J4"/>
<reference evidence="7 8" key="1">
    <citation type="journal article" date="2017" name="Curr. Biol.">
        <title>Genome architecture and evolution of a unichromosomal asexual nematode.</title>
        <authorList>
            <person name="Fradin H."/>
            <person name="Zegar C."/>
            <person name="Gutwein M."/>
            <person name="Lucas J."/>
            <person name="Kovtun M."/>
            <person name="Corcoran D."/>
            <person name="Baugh L.R."/>
            <person name="Kiontke K."/>
            <person name="Gunsalus K."/>
            <person name="Fitch D.H."/>
            <person name="Piano F."/>
        </authorList>
    </citation>
    <scope>NUCLEOTIDE SEQUENCE [LARGE SCALE GENOMIC DNA]</scope>
    <source>
        <strain evidence="7">PF1309</strain>
    </source>
</reference>
<feature type="region of interest" description="Disordered" evidence="6">
    <location>
        <begin position="100"/>
        <end position="131"/>
    </location>
</feature>
<dbReference type="GO" id="GO:0005634">
    <property type="term" value="C:nucleus"/>
    <property type="evidence" value="ECO:0007669"/>
    <property type="project" value="UniProtKB-SubCell"/>
</dbReference>
<protein>
    <recommendedName>
        <fullName evidence="9">HAT C-terminal dimerisation domain-containing protein</fullName>
    </recommendedName>
</protein>
<feature type="compositionally biased region" description="Low complexity" evidence="6">
    <location>
        <begin position="269"/>
        <end position="282"/>
    </location>
</feature>
<dbReference type="OrthoDB" id="5839926at2759"/>
<feature type="compositionally biased region" description="Basic and acidic residues" evidence="6">
    <location>
        <begin position="9"/>
        <end position="18"/>
    </location>
</feature>
<dbReference type="PANTHER" id="PTHR46481:SF10">
    <property type="entry name" value="ZINC FINGER BED DOMAIN-CONTAINING PROTEIN 39"/>
    <property type="match status" value="1"/>
</dbReference>